<evidence type="ECO:0000313" key="3">
    <source>
        <dbReference type="Proteomes" id="UP000198379"/>
    </source>
</evidence>
<feature type="region of interest" description="Disordered" evidence="1">
    <location>
        <begin position="1209"/>
        <end position="1266"/>
    </location>
</feature>
<dbReference type="InterPro" id="IPR010221">
    <property type="entry name" value="VCBS_dom"/>
</dbReference>
<feature type="non-terminal residue" evidence="2">
    <location>
        <position position="1266"/>
    </location>
</feature>
<dbReference type="NCBIfam" id="TIGR01965">
    <property type="entry name" value="VCBS_repeat"/>
    <property type="match status" value="2"/>
</dbReference>
<dbReference type="PROSITE" id="PS00018">
    <property type="entry name" value="EF_HAND_1"/>
    <property type="match status" value="1"/>
</dbReference>
<evidence type="ECO:0000313" key="2">
    <source>
        <dbReference type="EMBL" id="SNR92008.1"/>
    </source>
</evidence>
<dbReference type="InterPro" id="IPR028974">
    <property type="entry name" value="TSP_type-3_rpt"/>
</dbReference>
<gene>
    <name evidence="2" type="ORF">SAMN06265376_104239</name>
</gene>
<dbReference type="InterPro" id="IPR018247">
    <property type="entry name" value="EF_Hand_1_Ca_BS"/>
</dbReference>
<keyword evidence="3" id="KW-1185">Reference proteome</keyword>
<dbReference type="Proteomes" id="UP000198379">
    <property type="component" value="Unassembled WGS sequence"/>
</dbReference>
<reference evidence="2 3" key="1">
    <citation type="submission" date="2017-06" db="EMBL/GenBank/DDBJ databases">
        <authorList>
            <person name="Kim H.J."/>
            <person name="Triplett B.A."/>
        </authorList>
    </citation>
    <scope>NUCLEOTIDE SEQUENCE [LARGE SCALE GENOMIC DNA]</scope>
    <source>
        <strain evidence="2 3">DSM 25597</strain>
    </source>
</reference>
<dbReference type="SUPFAM" id="SSF103647">
    <property type="entry name" value="TSP type-3 repeat"/>
    <property type="match status" value="1"/>
</dbReference>
<proteinExistence type="predicted"/>
<accession>A0A239AAA7</accession>
<dbReference type="AlphaFoldDB" id="A0A239AAA7"/>
<name>A0A239AAA7_9FLAO</name>
<dbReference type="EMBL" id="FZNY01000004">
    <property type="protein sequence ID" value="SNR92008.1"/>
    <property type="molecule type" value="Genomic_DNA"/>
</dbReference>
<evidence type="ECO:0000256" key="1">
    <source>
        <dbReference type="SAM" id="MobiDB-lite"/>
    </source>
</evidence>
<protein>
    <submittedName>
        <fullName evidence="2">VCBS repeat-containing protein</fullName>
    </submittedName>
</protein>
<organism evidence="2 3">
    <name type="scientific">Dokdonia pacifica</name>
    <dbReference type="NCBI Taxonomy" id="1627892"/>
    <lineage>
        <taxon>Bacteria</taxon>
        <taxon>Pseudomonadati</taxon>
        <taxon>Bacteroidota</taxon>
        <taxon>Flavobacteriia</taxon>
        <taxon>Flavobacteriales</taxon>
        <taxon>Flavobacteriaceae</taxon>
        <taxon>Dokdonia</taxon>
    </lineage>
</organism>
<sequence>MLRCLRIIFSGMHLLLEKTIANRISVNRVIRAKKQSTWQSIKKYSFLKDFVEVLSHFSYTNKQFSSTRRVSEVLSLRKNKYVLHILCCFIYISVNFLSAQNSLQPTNLQPTNNTFLYDQGCILSEDDIAYNLPLVNTYDRPFHIGQRTVTTVDLNGPLPGVDHAVTAQVGFIFPTVTIDNEINTSSGTLQSATITFSSSPTGTPAGVPDADDLIVIFDAAGTQLGSIGINQILGPVDIVYGSNTMRIQSIASGVYSVTDAFGAAILETNLESFIYNLRYAHNAVAGGGTEGNRYMIVEVTDADNTLSATSVINVQYFPSATDDINSIQANATMPVSGDLESNDIDLTAGDVLTIAEVNGVVAAVGNSFASTYGFITVQTDGSYDYNVDTSNIAVSGLRNGVSLTDIISYTIEDLNGNQDFGFITVTINGVDDLPVATNNINSVTVGGTTVVNGDVIFDDDGFGVDSGDRPLALFIWENQFSAPGGVFANLSGPVNGQSRTEPVTGVQVSFVSTDPDNIGIPNQNQVVYQTATNGGHTGYLGYAINASVNPSASTVLTMSFDEPVVNLSFTLSDIDWSQNDSWQDQMTVSGNLGGTPVDFIPQVSGSVVTVGADTFYGTGSVPAQDAHGNVVINYPTPVDQVSIAYNYGPDATAADNGGQIAAISDLIWQATGAPRVSEVDGMAGNVGMVYATTYGFITINGDGTYTYTLDLTNTDVMNLTTGMTLTDTIPYTLIDTVDNSGNTAMANVIITINGPAAIPCTTPSAITGLSDITIDEGDMTSFSAGGGTPGILTWAVTPTTGVTPNSGVGANTGNITFTTAGSYTITYTSTNDNDPLGCNTTETAMATATITVDPVAATCDITAITAISNNDCDSMSNQFTADVTVTFENPPATGTLELTGDGTASVAVGSLDTATSHTFNGISFTADGAAISLTAAFSDDAMCTFTEANAGTADATCLLDSDGDGVLDSMDICPGFDDAVDNDLDGVPDGCDQDDDNDGILDMDESLCASGFISLGQTFSSTSVTGSVANLFAFSGVDITIDYELLGSNPGVTPAWSSGVTNGSFPVGPDGQVFNTQPDNTNFPNGDVAQHTLNFTNGPVFDLEFKIGGIDNQDRVDILAFNGGVAVPVVIADVNLGADLTLNDNSAVSSAPGANAPSNSIQVTIAGPVDQVIYTTGKDNGNAGNVTIQLYELTYCVFLDTDGDGVPNQFDLDADNDGIYDVEESGGVDADNDGQADDTDGDSSNNNGVPNSANGGTGNPPIDSDP</sequence>
<feature type="compositionally biased region" description="Acidic residues" evidence="1">
    <location>
        <begin position="1212"/>
        <end position="1241"/>
    </location>
</feature>
<dbReference type="Gene3D" id="4.10.1080.10">
    <property type="entry name" value="TSP type-3 repeat"/>
    <property type="match status" value="1"/>
</dbReference>
<dbReference type="GO" id="GO:0005509">
    <property type="term" value="F:calcium ion binding"/>
    <property type="evidence" value="ECO:0007669"/>
    <property type="project" value="InterPro"/>
</dbReference>